<keyword evidence="2" id="KW-0812">Transmembrane</keyword>
<proteinExistence type="predicted"/>
<feature type="transmembrane region" description="Helical" evidence="2">
    <location>
        <begin position="141"/>
        <end position="171"/>
    </location>
</feature>
<feature type="transmembrane region" description="Helical" evidence="2">
    <location>
        <begin position="177"/>
        <end position="199"/>
    </location>
</feature>
<comment type="caution">
    <text evidence="3">The sequence shown here is derived from an EMBL/GenBank/DDBJ whole genome shotgun (WGS) entry which is preliminary data.</text>
</comment>
<sequence length="465" mass="45461">MSPGAGGLLGLGAAGVFDLAGRWVAEGASWILAQVVAVVSATTAPPLSTAWFHEQLGVVAAAAAALAVPLACCAAIQAVLSQQPGLLLRAVVVHLPFALAGTGTAVALVQLGLVVVDGLCQQLLTASGTTPARSVAPVAQALGAGVLGAAPSFAVLLGAVVVAVAGLALWLEMAVRAAAVTLAVLFLPLILATTVWPALAHWCRRLAETLAALVLAKLVIVGALALATEAMAHGLVFSAGDGFGALVSGAALLVVAAAAPFTLLRLVPVVEAGAVAQLEQARHHLRRATGAPRRLAATGLDLWETFHGPADPLGTEGFGSSPADVGELGDPGSDGAGGGGPPDPDLGGPRAGGPRAGGPSPGGPSPGGPSPGGPSLTGPGASLGSAADPTIVPPSSAAGDDEGGGVPFQPPLVVDPVLVARYERALARVEAGELRGVDLDAAVAAEIAAERAAERQVQEEGLDDG</sequence>
<keyword evidence="4" id="KW-1185">Reference proteome</keyword>
<gene>
    <name evidence="3" type="ORF">ACFFRE_10865</name>
</gene>
<dbReference type="Proteomes" id="UP001589788">
    <property type="component" value="Unassembled WGS sequence"/>
</dbReference>
<dbReference type="EMBL" id="JBHLYQ010000126">
    <property type="protein sequence ID" value="MFC0082633.1"/>
    <property type="molecule type" value="Genomic_DNA"/>
</dbReference>
<evidence type="ECO:0000256" key="1">
    <source>
        <dbReference type="SAM" id="MobiDB-lite"/>
    </source>
</evidence>
<evidence type="ECO:0000313" key="3">
    <source>
        <dbReference type="EMBL" id="MFC0082633.1"/>
    </source>
</evidence>
<feature type="transmembrane region" description="Helical" evidence="2">
    <location>
        <begin position="56"/>
        <end position="80"/>
    </location>
</feature>
<feature type="compositionally biased region" description="Pro residues" evidence="1">
    <location>
        <begin position="361"/>
        <end position="372"/>
    </location>
</feature>
<evidence type="ECO:0008006" key="5">
    <source>
        <dbReference type="Google" id="ProtNLM"/>
    </source>
</evidence>
<name>A0ABV6C5Q3_9ACTN</name>
<feature type="region of interest" description="Disordered" evidence="1">
    <location>
        <begin position="307"/>
        <end position="410"/>
    </location>
</feature>
<evidence type="ECO:0000256" key="2">
    <source>
        <dbReference type="SAM" id="Phobius"/>
    </source>
</evidence>
<reference evidence="3 4" key="1">
    <citation type="submission" date="2024-09" db="EMBL/GenBank/DDBJ databases">
        <authorList>
            <person name="Sun Q."/>
            <person name="Mori K."/>
        </authorList>
    </citation>
    <scope>NUCLEOTIDE SEQUENCE [LARGE SCALE GENOMIC DNA]</scope>
    <source>
        <strain evidence="3 4">JCM 15389</strain>
    </source>
</reference>
<organism evidence="3 4">
    <name type="scientific">Aciditerrimonas ferrireducens</name>
    <dbReference type="NCBI Taxonomy" id="667306"/>
    <lineage>
        <taxon>Bacteria</taxon>
        <taxon>Bacillati</taxon>
        <taxon>Actinomycetota</taxon>
        <taxon>Acidimicrobiia</taxon>
        <taxon>Acidimicrobiales</taxon>
        <taxon>Acidimicrobiaceae</taxon>
        <taxon>Aciditerrimonas</taxon>
    </lineage>
</organism>
<feature type="transmembrane region" description="Helical" evidence="2">
    <location>
        <begin position="92"/>
        <end position="120"/>
    </location>
</feature>
<feature type="transmembrane region" description="Helical" evidence="2">
    <location>
        <begin position="243"/>
        <end position="264"/>
    </location>
</feature>
<keyword evidence="2" id="KW-1133">Transmembrane helix</keyword>
<evidence type="ECO:0000313" key="4">
    <source>
        <dbReference type="Proteomes" id="UP001589788"/>
    </source>
</evidence>
<feature type="compositionally biased region" description="Low complexity" evidence="1">
    <location>
        <begin position="373"/>
        <end position="387"/>
    </location>
</feature>
<dbReference type="RefSeq" id="WP_377790246.1">
    <property type="nucleotide sequence ID" value="NZ_JBHLYQ010000126.1"/>
</dbReference>
<protein>
    <recommendedName>
        <fullName evidence="5">TrbL/VirB6 plasmid conjugal transfer protein</fullName>
    </recommendedName>
</protein>
<feature type="compositionally biased region" description="Gly residues" evidence="1">
    <location>
        <begin position="349"/>
        <end position="360"/>
    </location>
</feature>
<feature type="transmembrane region" description="Helical" evidence="2">
    <location>
        <begin position="211"/>
        <end position="237"/>
    </location>
</feature>
<keyword evidence="2" id="KW-0472">Membrane</keyword>
<accession>A0ABV6C5Q3</accession>